<reference evidence="2 3" key="2">
    <citation type="journal article" date="2018" name="New Phytol.">
        <title>High intraspecific genome diversity in the model arbuscular mycorrhizal symbiont Rhizophagus irregularis.</title>
        <authorList>
            <person name="Chen E.C.H."/>
            <person name="Morin E."/>
            <person name="Beaudet D."/>
            <person name="Noel J."/>
            <person name="Yildirir G."/>
            <person name="Ndikumana S."/>
            <person name="Charron P."/>
            <person name="St-Onge C."/>
            <person name="Giorgi J."/>
            <person name="Kruger M."/>
            <person name="Marton T."/>
            <person name="Ropars J."/>
            <person name="Grigoriev I.V."/>
            <person name="Hainaut M."/>
            <person name="Henrissat B."/>
            <person name="Roux C."/>
            <person name="Martin F."/>
            <person name="Corradi N."/>
        </authorList>
    </citation>
    <scope>NUCLEOTIDE SEQUENCE [LARGE SCALE GENOMIC DNA]</scope>
    <source>
        <strain evidence="2 3">DAOM 197198</strain>
    </source>
</reference>
<proteinExistence type="predicted"/>
<sequence length="127" mass="14445">MWEISSGQSPFNTYEHNYDLAMKIVNGMRPKIGSGVPSKYKEIMKQCWDANPSKRPDAATLFDEIQKMREDSYNNDNANEFNTLEYNSSQISQVNSNSSSNLHLLSTSKLYQFGNLPEPRNATEGKL</sequence>
<evidence type="ECO:0000313" key="2">
    <source>
        <dbReference type="EMBL" id="POG81574.1"/>
    </source>
</evidence>
<feature type="domain" description="Serine-threonine/tyrosine-protein kinase catalytic" evidence="1">
    <location>
        <begin position="1"/>
        <end position="63"/>
    </location>
</feature>
<evidence type="ECO:0000313" key="3">
    <source>
        <dbReference type="Proteomes" id="UP000018888"/>
    </source>
</evidence>
<dbReference type="SUPFAM" id="SSF56112">
    <property type="entry name" value="Protein kinase-like (PK-like)"/>
    <property type="match status" value="1"/>
</dbReference>
<dbReference type="InterPro" id="IPR001245">
    <property type="entry name" value="Ser-Thr/Tyr_kinase_cat_dom"/>
</dbReference>
<dbReference type="InterPro" id="IPR011009">
    <property type="entry name" value="Kinase-like_dom_sf"/>
</dbReference>
<dbReference type="Proteomes" id="UP000018888">
    <property type="component" value="Unassembled WGS sequence"/>
</dbReference>
<name>A0A2P4QV84_RHIID</name>
<dbReference type="EMBL" id="AUPC02000010">
    <property type="protein sequence ID" value="POG81574.1"/>
    <property type="molecule type" value="Genomic_DNA"/>
</dbReference>
<accession>A0A2P4QV84</accession>
<dbReference type="AlphaFoldDB" id="A0A2P4QV84"/>
<comment type="caution">
    <text evidence="2">The sequence shown here is derived from an EMBL/GenBank/DDBJ whole genome shotgun (WGS) entry which is preliminary data.</text>
</comment>
<evidence type="ECO:0000259" key="1">
    <source>
        <dbReference type="Pfam" id="PF07714"/>
    </source>
</evidence>
<dbReference type="Gene3D" id="1.10.510.10">
    <property type="entry name" value="Transferase(Phosphotransferase) domain 1"/>
    <property type="match status" value="1"/>
</dbReference>
<dbReference type="Pfam" id="PF07714">
    <property type="entry name" value="PK_Tyr_Ser-Thr"/>
    <property type="match status" value="1"/>
</dbReference>
<keyword evidence="3" id="KW-1185">Reference proteome</keyword>
<gene>
    <name evidence="2" type="ORF">GLOIN_2v1506394</name>
</gene>
<protein>
    <recommendedName>
        <fullName evidence="1">Serine-threonine/tyrosine-protein kinase catalytic domain-containing protein</fullName>
    </recommendedName>
</protein>
<dbReference type="GO" id="GO:0004672">
    <property type="term" value="F:protein kinase activity"/>
    <property type="evidence" value="ECO:0007669"/>
    <property type="project" value="InterPro"/>
</dbReference>
<organism evidence="2 3">
    <name type="scientific">Rhizophagus irregularis (strain DAOM 181602 / DAOM 197198 / MUCL 43194)</name>
    <name type="common">Arbuscular mycorrhizal fungus</name>
    <name type="synonym">Glomus intraradices</name>
    <dbReference type="NCBI Taxonomy" id="747089"/>
    <lineage>
        <taxon>Eukaryota</taxon>
        <taxon>Fungi</taxon>
        <taxon>Fungi incertae sedis</taxon>
        <taxon>Mucoromycota</taxon>
        <taxon>Glomeromycotina</taxon>
        <taxon>Glomeromycetes</taxon>
        <taxon>Glomerales</taxon>
        <taxon>Glomeraceae</taxon>
        <taxon>Rhizophagus</taxon>
    </lineage>
</organism>
<reference evidence="2 3" key="1">
    <citation type="journal article" date="2013" name="Proc. Natl. Acad. Sci. U.S.A.">
        <title>Genome of an arbuscular mycorrhizal fungus provides insight into the oldest plant symbiosis.</title>
        <authorList>
            <person name="Tisserant E."/>
            <person name="Malbreil M."/>
            <person name="Kuo A."/>
            <person name="Kohler A."/>
            <person name="Symeonidi A."/>
            <person name="Balestrini R."/>
            <person name="Charron P."/>
            <person name="Duensing N."/>
            <person name="Frei Dit Frey N."/>
            <person name="Gianinazzi-Pearson V."/>
            <person name="Gilbert L.B."/>
            <person name="Handa Y."/>
            <person name="Herr J.R."/>
            <person name="Hijri M."/>
            <person name="Koul R."/>
            <person name="Kawaguchi M."/>
            <person name="Krajinski F."/>
            <person name="Lammers P.J."/>
            <person name="Masclaux F.G."/>
            <person name="Murat C."/>
            <person name="Morin E."/>
            <person name="Ndikumana S."/>
            <person name="Pagni M."/>
            <person name="Petitpierre D."/>
            <person name="Requena N."/>
            <person name="Rosikiewicz P."/>
            <person name="Riley R."/>
            <person name="Saito K."/>
            <person name="San Clemente H."/>
            <person name="Shapiro H."/>
            <person name="van Tuinen D."/>
            <person name="Becard G."/>
            <person name="Bonfante P."/>
            <person name="Paszkowski U."/>
            <person name="Shachar-Hill Y.Y."/>
            <person name="Tuskan G.A."/>
            <person name="Young P.W."/>
            <person name="Sanders I.R."/>
            <person name="Henrissat B."/>
            <person name="Rensing S.A."/>
            <person name="Grigoriev I.V."/>
            <person name="Corradi N."/>
            <person name="Roux C."/>
            <person name="Martin F."/>
        </authorList>
    </citation>
    <scope>NUCLEOTIDE SEQUENCE [LARGE SCALE GENOMIC DNA]</scope>
    <source>
        <strain evidence="2 3">DAOM 197198</strain>
    </source>
</reference>